<keyword evidence="1" id="KW-0732">Signal</keyword>
<evidence type="ECO:0000313" key="3">
    <source>
        <dbReference type="Proteomes" id="UP000887116"/>
    </source>
</evidence>
<comment type="caution">
    <text evidence="2">The sequence shown here is derived from an EMBL/GenBank/DDBJ whole genome shotgun (WGS) entry which is preliminary data.</text>
</comment>
<proteinExistence type="predicted"/>
<evidence type="ECO:0000256" key="1">
    <source>
        <dbReference type="SAM" id="SignalP"/>
    </source>
</evidence>
<name>A0A8X6LNW9_TRICU</name>
<dbReference type="AlphaFoldDB" id="A0A8X6LNW9"/>
<dbReference type="EMBL" id="BMAO01007652">
    <property type="protein sequence ID" value="GFR17591.1"/>
    <property type="molecule type" value="Genomic_DNA"/>
</dbReference>
<feature type="chain" id="PRO_5036467211" evidence="1">
    <location>
        <begin position="26"/>
        <end position="207"/>
    </location>
</feature>
<reference evidence="2" key="1">
    <citation type="submission" date="2020-07" db="EMBL/GenBank/DDBJ databases">
        <title>Multicomponent nature underlies the extraordinary mechanical properties of spider dragline silk.</title>
        <authorList>
            <person name="Kono N."/>
            <person name="Nakamura H."/>
            <person name="Mori M."/>
            <person name="Yoshida Y."/>
            <person name="Ohtoshi R."/>
            <person name="Malay A.D."/>
            <person name="Moran D.A.P."/>
            <person name="Tomita M."/>
            <person name="Numata K."/>
            <person name="Arakawa K."/>
        </authorList>
    </citation>
    <scope>NUCLEOTIDE SEQUENCE</scope>
</reference>
<dbReference type="SUPFAM" id="SSF48726">
    <property type="entry name" value="Immunoglobulin"/>
    <property type="match status" value="1"/>
</dbReference>
<feature type="signal peptide" evidence="1">
    <location>
        <begin position="1"/>
        <end position="25"/>
    </location>
</feature>
<dbReference type="Proteomes" id="UP000887116">
    <property type="component" value="Unassembled WGS sequence"/>
</dbReference>
<evidence type="ECO:0000313" key="2">
    <source>
        <dbReference type="EMBL" id="GFR17591.1"/>
    </source>
</evidence>
<keyword evidence="3" id="KW-1185">Reference proteome</keyword>
<gene>
    <name evidence="2" type="primary">X975_25518</name>
    <name evidence="2" type="ORF">TNCT_479621</name>
</gene>
<sequence>MLRRVILNAHLFFFLFVWNLRECDCVSGVIYEGRKYVAEGFPFSITCLKSSYGVPKWTRNGLAIDQLDPDTFQRERGGIKSSSKSAIEAEQNVETSLRSRRKRCIPHKLVQRRFKDSGIPRKPPRSHGREGSFYLQSDRKRLGEYMCVIEMAGLSYPFAHHLGSRIKVTYPARVKQLPTQIRPILNRNLSIQCEVQGFPIPRVSWFV</sequence>
<protein>
    <submittedName>
        <fullName evidence="2">Hemicentin-1</fullName>
    </submittedName>
</protein>
<organism evidence="2 3">
    <name type="scientific">Trichonephila clavata</name>
    <name type="common">Joro spider</name>
    <name type="synonym">Nephila clavata</name>
    <dbReference type="NCBI Taxonomy" id="2740835"/>
    <lineage>
        <taxon>Eukaryota</taxon>
        <taxon>Metazoa</taxon>
        <taxon>Ecdysozoa</taxon>
        <taxon>Arthropoda</taxon>
        <taxon>Chelicerata</taxon>
        <taxon>Arachnida</taxon>
        <taxon>Araneae</taxon>
        <taxon>Araneomorphae</taxon>
        <taxon>Entelegynae</taxon>
        <taxon>Araneoidea</taxon>
        <taxon>Nephilidae</taxon>
        <taxon>Trichonephila</taxon>
    </lineage>
</organism>
<dbReference type="OrthoDB" id="6427958at2759"/>
<accession>A0A8X6LNW9</accession>
<dbReference type="InterPro" id="IPR036179">
    <property type="entry name" value="Ig-like_dom_sf"/>
</dbReference>
<feature type="non-terminal residue" evidence="2">
    <location>
        <position position="1"/>
    </location>
</feature>